<dbReference type="PANTHER" id="PTHR10954:SF18">
    <property type="entry name" value="RIBONUCLEASE HII"/>
    <property type="match status" value="1"/>
</dbReference>
<keyword evidence="9 14" id="KW-0540">Nuclease</keyword>
<feature type="binding site" evidence="14 15">
    <location>
        <position position="173"/>
    </location>
    <ligand>
        <name>a divalent metal cation</name>
        <dbReference type="ChEBI" id="CHEBI:60240"/>
    </ligand>
</feature>
<dbReference type="EMBL" id="HG917868">
    <property type="protein sequence ID" value="CDM68882.1"/>
    <property type="molecule type" value="Genomic_DNA"/>
</dbReference>
<evidence type="ECO:0000256" key="14">
    <source>
        <dbReference type="HAMAP-Rule" id="MF_00052"/>
    </source>
</evidence>
<name>W6S3J9_9CLOT</name>
<evidence type="ECO:0000256" key="2">
    <source>
        <dbReference type="ARBA" id="ARBA00001946"/>
    </source>
</evidence>
<dbReference type="NCBIfam" id="NF000594">
    <property type="entry name" value="PRK00015.1-1"/>
    <property type="match status" value="1"/>
</dbReference>
<evidence type="ECO:0000313" key="19">
    <source>
        <dbReference type="Proteomes" id="UP000019426"/>
    </source>
</evidence>
<evidence type="ECO:0000256" key="5">
    <source>
        <dbReference type="ARBA" id="ARBA00007383"/>
    </source>
</evidence>
<dbReference type="InterPro" id="IPR001352">
    <property type="entry name" value="RNase_HII/HIII"/>
</dbReference>
<dbReference type="PANTHER" id="PTHR10954">
    <property type="entry name" value="RIBONUCLEASE H2 SUBUNIT A"/>
    <property type="match status" value="1"/>
</dbReference>
<keyword evidence="19" id="KW-1185">Reference proteome</keyword>
<evidence type="ECO:0000256" key="12">
    <source>
        <dbReference type="ARBA" id="ARBA00022801"/>
    </source>
</evidence>
<comment type="catalytic activity">
    <reaction evidence="1 14 15 16">
        <text>Endonucleolytic cleavage to 5'-phosphomonoester.</text>
        <dbReference type="EC" id="3.1.26.4"/>
    </reaction>
</comment>
<dbReference type="Proteomes" id="UP000019426">
    <property type="component" value="Chromosome M2/40_rep1"/>
</dbReference>
<evidence type="ECO:0000256" key="13">
    <source>
        <dbReference type="ARBA" id="ARBA00023211"/>
    </source>
</evidence>
<organism evidence="18 19">
    <name type="scientific">Clostridium bornimense</name>
    <dbReference type="NCBI Taxonomy" id="1216932"/>
    <lineage>
        <taxon>Bacteria</taxon>
        <taxon>Bacillati</taxon>
        <taxon>Bacillota</taxon>
        <taxon>Clostridia</taxon>
        <taxon>Eubacteriales</taxon>
        <taxon>Clostridiaceae</taxon>
        <taxon>Clostridium</taxon>
    </lineage>
</organism>
<dbReference type="HOGENOM" id="CLU_036532_2_1_9"/>
<dbReference type="AlphaFoldDB" id="W6S3J9"/>
<dbReference type="GO" id="GO:0006298">
    <property type="term" value="P:mismatch repair"/>
    <property type="evidence" value="ECO:0007669"/>
    <property type="project" value="TreeGrafter"/>
</dbReference>
<evidence type="ECO:0000256" key="9">
    <source>
        <dbReference type="ARBA" id="ARBA00022722"/>
    </source>
</evidence>
<evidence type="ECO:0000256" key="11">
    <source>
        <dbReference type="ARBA" id="ARBA00022759"/>
    </source>
</evidence>
<comment type="cofactor">
    <cofactor evidence="2">
        <name>Mg(2+)</name>
        <dbReference type="ChEBI" id="CHEBI:18420"/>
    </cofactor>
</comment>
<dbReference type="HAMAP" id="MF_00052_B">
    <property type="entry name" value="RNase_HII_B"/>
    <property type="match status" value="1"/>
</dbReference>
<dbReference type="GO" id="GO:0030145">
    <property type="term" value="F:manganese ion binding"/>
    <property type="evidence" value="ECO:0007669"/>
    <property type="project" value="UniProtKB-UniRule"/>
</dbReference>
<dbReference type="InterPro" id="IPR012337">
    <property type="entry name" value="RNaseH-like_sf"/>
</dbReference>
<evidence type="ECO:0000259" key="17">
    <source>
        <dbReference type="PROSITE" id="PS51975"/>
    </source>
</evidence>
<evidence type="ECO:0000256" key="7">
    <source>
        <dbReference type="ARBA" id="ARBA00019179"/>
    </source>
</evidence>
<evidence type="ECO:0000313" key="18">
    <source>
        <dbReference type="EMBL" id="CDM68882.1"/>
    </source>
</evidence>
<keyword evidence="8 14" id="KW-0963">Cytoplasm</keyword>
<dbReference type="eggNOG" id="COG0164">
    <property type="taxonomic scope" value="Bacteria"/>
</dbReference>
<dbReference type="GO" id="GO:0005737">
    <property type="term" value="C:cytoplasm"/>
    <property type="evidence" value="ECO:0007669"/>
    <property type="project" value="UniProtKB-SubCell"/>
</dbReference>
<dbReference type="NCBIfam" id="NF000595">
    <property type="entry name" value="PRK00015.1-3"/>
    <property type="match status" value="1"/>
</dbReference>
<comment type="function">
    <text evidence="3 14 16">Endonuclease that specifically degrades the RNA of RNA-DNA hybrids.</text>
</comment>
<keyword evidence="12 14" id="KW-0378">Hydrolase</keyword>
<dbReference type="InterPro" id="IPR036397">
    <property type="entry name" value="RNaseH_sf"/>
</dbReference>
<dbReference type="EC" id="3.1.26.4" evidence="6 14"/>
<gene>
    <name evidence="14 18" type="primary">rnhB</name>
    <name evidence="18" type="ORF">CM240_1724</name>
</gene>
<dbReference type="InterPro" id="IPR022898">
    <property type="entry name" value="RNase_HII"/>
</dbReference>
<evidence type="ECO:0000256" key="6">
    <source>
        <dbReference type="ARBA" id="ARBA00012180"/>
    </source>
</evidence>
<dbReference type="InterPro" id="IPR024567">
    <property type="entry name" value="RNase_HII/HIII_dom"/>
</dbReference>
<comment type="subcellular location">
    <subcellularLocation>
        <location evidence="4 14">Cytoplasm</location>
    </subcellularLocation>
</comment>
<dbReference type="Gene3D" id="3.30.420.10">
    <property type="entry name" value="Ribonuclease H-like superfamily/Ribonuclease H"/>
    <property type="match status" value="1"/>
</dbReference>
<feature type="binding site" evidence="14 15">
    <location>
        <position position="80"/>
    </location>
    <ligand>
        <name>a divalent metal cation</name>
        <dbReference type="ChEBI" id="CHEBI:60240"/>
    </ligand>
</feature>
<dbReference type="CDD" id="cd07182">
    <property type="entry name" value="RNase_HII_bacteria_HII_like"/>
    <property type="match status" value="1"/>
</dbReference>
<dbReference type="Pfam" id="PF01351">
    <property type="entry name" value="RNase_HII"/>
    <property type="match status" value="1"/>
</dbReference>
<dbReference type="OrthoDB" id="9803420at2"/>
<accession>W6S3J9</accession>
<dbReference type="KEGG" id="clt:CM240_1724"/>
<proteinExistence type="inferred from homology"/>
<evidence type="ECO:0000256" key="15">
    <source>
        <dbReference type="PROSITE-ProRule" id="PRU01319"/>
    </source>
</evidence>
<evidence type="ECO:0000256" key="8">
    <source>
        <dbReference type="ARBA" id="ARBA00022490"/>
    </source>
</evidence>
<dbReference type="PATRIC" id="fig|1216932.3.peg.1718"/>
<comment type="cofactor">
    <cofactor evidence="14 15">
        <name>Mn(2+)</name>
        <dbReference type="ChEBI" id="CHEBI:29035"/>
    </cofactor>
    <cofactor evidence="14 15">
        <name>Mg(2+)</name>
        <dbReference type="ChEBI" id="CHEBI:18420"/>
    </cofactor>
    <text evidence="14 15">Manganese or magnesium. Binds 1 divalent metal ion per monomer in the absence of substrate. May bind a second metal ion after substrate binding.</text>
</comment>
<keyword evidence="13 14" id="KW-0464">Manganese</keyword>
<feature type="binding site" evidence="14 15">
    <location>
        <position position="81"/>
    </location>
    <ligand>
        <name>a divalent metal cation</name>
        <dbReference type="ChEBI" id="CHEBI:60240"/>
    </ligand>
</feature>
<evidence type="ECO:0000256" key="4">
    <source>
        <dbReference type="ARBA" id="ARBA00004496"/>
    </source>
</evidence>
<dbReference type="GO" id="GO:0004523">
    <property type="term" value="F:RNA-DNA hybrid ribonuclease activity"/>
    <property type="evidence" value="ECO:0007669"/>
    <property type="project" value="UniProtKB-UniRule"/>
</dbReference>
<dbReference type="GO" id="GO:0043137">
    <property type="term" value="P:DNA replication, removal of RNA primer"/>
    <property type="evidence" value="ECO:0007669"/>
    <property type="project" value="TreeGrafter"/>
</dbReference>
<evidence type="ECO:0000256" key="16">
    <source>
        <dbReference type="RuleBase" id="RU003515"/>
    </source>
</evidence>
<keyword evidence="10 14" id="KW-0479">Metal-binding</keyword>
<evidence type="ECO:0000256" key="3">
    <source>
        <dbReference type="ARBA" id="ARBA00004065"/>
    </source>
</evidence>
<reference evidence="18 19" key="1">
    <citation type="submission" date="2013-11" db="EMBL/GenBank/DDBJ databases">
        <title>Complete genome sequence of Clostridum sp. M2/40.</title>
        <authorList>
            <person name="Wibberg D."/>
            <person name="Puehler A."/>
            <person name="Schlueter A."/>
        </authorList>
    </citation>
    <scope>NUCLEOTIDE SEQUENCE [LARGE SCALE GENOMIC DNA]</scope>
    <source>
        <strain evidence="19">M2/40</strain>
    </source>
</reference>
<protein>
    <recommendedName>
        <fullName evidence="7 14">Ribonuclease HII</fullName>
        <shortName evidence="14">RNase HII</shortName>
        <ecNumber evidence="6 14">3.1.26.4</ecNumber>
    </recommendedName>
</protein>
<evidence type="ECO:0000256" key="10">
    <source>
        <dbReference type="ARBA" id="ARBA00022723"/>
    </source>
</evidence>
<dbReference type="GO" id="GO:0003723">
    <property type="term" value="F:RNA binding"/>
    <property type="evidence" value="ECO:0007669"/>
    <property type="project" value="UniProtKB-UniRule"/>
</dbReference>
<sequence length="257" mass="29267">MDFKGLSLAAIKDNFKDSNIEDINDEVIEILLNDERKNVKTFGNTLKNKKDKHNEALKKMHLMYSFDLSYGKDLVICGVDEVGRGPLAGPIVGAAVIVDYTNRNLLGVRDSKKLTEEKREELSEIIKKEAIAYCIYEISEKDIDSKGIGYCNNEVLFRSYKGLNKKVDLVLSDGYPVKYIDTDNRFVVKGDDKSIAIACASILAKVYRDNLMKKYSEKYPYYGFEHNAGYGTKDHIEGIKQYGPCDIHRRSFIKNFI</sequence>
<feature type="domain" description="RNase H type-2" evidence="17">
    <location>
        <begin position="74"/>
        <end position="257"/>
    </location>
</feature>
<dbReference type="RefSeq" id="WP_044038358.1">
    <property type="nucleotide sequence ID" value="NZ_HG917868.1"/>
</dbReference>
<evidence type="ECO:0000256" key="1">
    <source>
        <dbReference type="ARBA" id="ARBA00000077"/>
    </source>
</evidence>
<comment type="similarity">
    <text evidence="5 14 16">Belongs to the RNase HII family.</text>
</comment>
<dbReference type="STRING" id="1216932.CM240_1724"/>
<dbReference type="SUPFAM" id="SSF53098">
    <property type="entry name" value="Ribonuclease H-like"/>
    <property type="match status" value="1"/>
</dbReference>
<dbReference type="PROSITE" id="PS51975">
    <property type="entry name" value="RNASE_H_2"/>
    <property type="match status" value="1"/>
</dbReference>
<keyword evidence="11 14" id="KW-0255">Endonuclease</keyword>
<dbReference type="GO" id="GO:0032299">
    <property type="term" value="C:ribonuclease H2 complex"/>
    <property type="evidence" value="ECO:0007669"/>
    <property type="project" value="TreeGrafter"/>
</dbReference>